<evidence type="ECO:0000256" key="1">
    <source>
        <dbReference type="ARBA" id="ARBA00010515"/>
    </source>
</evidence>
<evidence type="ECO:0000313" key="5">
    <source>
        <dbReference type="Proteomes" id="UP001501442"/>
    </source>
</evidence>
<name>A0ABP8U074_9ACTN</name>
<evidence type="ECO:0000256" key="2">
    <source>
        <dbReference type="ARBA" id="ARBA00022801"/>
    </source>
</evidence>
<evidence type="ECO:0000313" key="4">
    <source>
        <dbReference type="EMBL" id="GAA4620806.1"/>
    </source>
</evidence>
<protein>
    <submittedName>
        <fullName evidence="4">Alpha/beta hydrolase</fullName>
    </submittedName>
</protein>
<accession>A0ABP8U074</accession>
<dbReference type="Proteomes" id="UP001501442">
    <property type="component" value="Unassembled WGS sequence"/>
</dbReference>
<proteinExistence type="inferred from homology"/>
<feature type="domain" description="Alpha/beta hydrolase fold-3" evidence="3">
    <location>
        <begin position="101"/>
        <end position="302"/>
    </location>
</feature>
<dbReference type="SUPFAM" id="SSF53474">
    <property type="entry name" value="alpha/beta-Hydrolases"/>
    <property type="match status" value="1"/>
</dbReference>
<dbReference type="Pfam" id="PF07859">
    <property type="entry name" value="Abhydrolase_3"/>
    <property type="match status" value="1"/>
</dbReference>
<sequence length="347" mass="37596">MANVEDAEIPPYERIPSSQSRALAAAIRLGIRPFSGRVKGGPAGVRLWRSLLGAGAYCLRADPRVSVEPFNDPCVESPEIRRPVRGEWLRPPGGDARNGVVLYLHGGAYAICSPRTHRVITTRLAMETGMPVLVPRYRQAPEHPFPAAFEDALDAYRLLLARGLPPERITVVGDSSGGHLAASLAGEACRTDLPKPAGVALFSPWIDLTGELATTSQMLRKDPFIVPAVATRFGRLYVGSGDWSDPRLSLLNCASADLPPFLIQVGGIEVLRDEAERFAEVLAEAGAVYELQVWPGQMHVFQMFNRLLPEADAAMREAARFIRRNVDHGSFPEATRPAADAPPPAAA</sequence>
<dbReference type="EMBL" id="BAABHK010000001">
    <property type="protein sequence ID" value="GAA4620806.1"/>
    <property type="molecule type" value="Genomic_DNA"/>
</dbReference>
<comment type="similarity">
    <text evidence="1">Belongs to the 'GDXG' lipolytic enzyme family.</text>
</comment>
<dbReference type="PANTHER" id="PTHR48081">
    <property type="entry name" value="AB HYDROLASE SUPERFAMILY PROTEIN C4A8.06C"/>
    <property type="match status" value="1"/>
</dbReference>
<gene>
    <name evidence="4" type="ORF">GCM10023196_006230</name>
</gene>
<keyword evidence="5" id="KW-1185">Reference proteome</keyword>
<comment type="caution">
    <text evidence="4">The sequence shown here is derived from an EMBL/GenBank/DDBJ whole genome shotgun (WGS) entry which is preliminary data.</text>
</comment>
<reference evidence="5" key="1">
    <citation type="journal article" date="2019" name="Int. J. Syst. Evol. Microbiol.">
        <title>The Global Catalogue of Microorganisms (GCM) 10K type strain sequencing project: providing services to taxonomists for standard genome sequencing and annotation.</title>
        <authorList>
            <consortium name="The Broad Institute Genomics Platform"/>
            <consortium name="The Broad Institute Genome Sequencing Center for Infectious Disease"/>
            <person name="Wu L."/>
            <person name="Ma J."/>
        </authorList>
    </citation>
    <scope>NUCLEOTIDE SEQUENCE [LARGE SCALE GENOMIC DNA]</scope>
    <source>
        <strain evidence="5">JCM 17939</strain>
    </source>
</reference>
<dbReference type="InterPro" id="IPR002168">
    <property type="entry name" value="Lipase_GDXG_HIS_AS"/>
</dbReference>
<dbReference type="InterPro" id="IPR050300">
    <property type="entry name" value="GDXG_lipolytic_enzyme"/>
</dbReference>
<dbReference type="InterPro" id="IPR013094">
    <property type="entry name" value="AB_hydrolase_3"/>
</dbReference>
<organism evidence="4 5">
    <name type="scientific">Actinoallomurus vinaceus</name>
    <dbReference type="NCBI Taxonomy" id="1080074"/>
    <lineage>
        <taxon>Bacteria</taxon>
        <taxon>Bacillati</taxon>
        <taxon>Actinomycetota</taxon>
        <taxon>Actinomycetes</taxon>
        <taxon>Streptosporangiales</taxon>
        <taxon>Thermomonosporaceae</taxon>
        <taxon>Actinoallomurus</taxon>
    </lineage>
</organism>
<dbReference type="PANTHER" id="PTHR48081:SF30">
    <property type="entry name" value="ACETYL-HYDROLASE LIPR-RELATED"/>
    <property type="match status" value="1"/>
</dbReference>
<evidence type="ECO:0000259" key="3">
    <source>
        <dbReference type="Pfam" id="PF07859"/>
    </source>
</evidence>
<dbReference type="GO" id="GO:0016787">
    <property type="term" value="F:hydrolase activity"/>
    <property type="evidence" value="ECO:0007669"/>
    <property type="project" value="UniProtKB-KW"/>
</dbReference>
<dbReference type="Gene3D" id="3.40.50.1820">
    <property type="entry name" value="alpha/beta hydrolase"/>
    <property type="match status" value="1"/>
</dbReference>
<dbReference type="PROSITE" id="PS01173">
    <property type="entry name" value="LIPASE_GDXG_HIS"/>
    <property type="match status" value="1"/>
</dbReference>
<dbReference type="RefSeq" id="WP_345429061.1">
    <property type="nucleotide sequence ID" value="NZ_BAABHK010000001.1"/>
</dbReference>
<keyword evidence="2 4" id="KW-0378">Hydrolase</keyword>
<dbReference type="InterPro" id="IPR029058">
    <property type="entry name" value="AB_hydrolase_fold"/>
</dbReference>